<sequence>MELAMIVTLIVALIVLVYINILATICLTLDPDLPSIQRRGQIIVTWLLPYFGASLVLYLVSHHSPEVISRLYIPWPFRKLIEDEPIRKSKFSRNTEEALGVHSTSHHSGGDSGGSSSD</sequence>
<keyword evidence="2" id="KW-0812">Transmembrane</keyword>
<evidence type="ECO:0000256" key="2">
    <source>
        <dbReference type="SAM" id="Phobius"/>
    </source>
</evidence>
<evidence type="ECO:0000313" key="3">
    <source>
        <dbReference type="EMBL" id="ROR98013.1"/>
    </source>
</evidence>
<gene>
    <name evidence="3" type="ORF">EDC56_3684</name>
</gene>
<comment type="caution">
    <text evidence="3">The sequence shown here is derived from an EMBL/GenBank/DDBJ whole genome shotgun (WGS) entry which is preliminary data.</text>
</comment>
<keyword evidence="4" id="KW-1185">Reference proteome</keyword>
<evidence type="ECO:0000313" key="4">
    <source>
        <dbReference type="Proteomes" id="UP000275394"/>
    </source>
</evidence>
<dbReference type="AlphaFoldDB" id="A0A3N2DE06"/>
<name>A0A3N2DE06_9GAMM</name>
<evidence type="ECO:0000256" key="1">
    <source>
        <dbReference type="SAM" id="MobiDB-lite"/>
    </source>
</evidence>
<dbReference type="Proteomes" id="UP000275394">
    <property type="component" value="Unassembled WGS sequence"/>
</dbReference>
<dbReference type="OrthoDB" id="7067945at2"/>
<accession>A0A3N2DE06</accession>
<keyword evidence="2" id="KW-1133">Transmembrane helix</keyword>
<feature type="transmembrane region" description="Helical" evidence="2">
    <location>
        <begin position="6"/>
        <end position="29"/>
    </location>
</feature>
<protein>
    <submittedName>
        <fullName evidence="3">Uncharacterized protein</fullName>
    </submittedName>
</protein>
<feature type="region of interest" description="Disordered" evidence="1">
    <location>
        <begin position="97"/>
        <end position="118"/>
    </location>
</feature>
<organism evidence="3 4">
    <name type="scientific">Sinobacterium caligoides</name>
    <dbReference type="NCBI Taxonomy" id="933926"/>
    <lineage>
        <taxon>Bacteria</taxon>
        <taxon>Pseudomonadati</taxon>
        <taxon>Pseudomonadota</taxon>
        <taxon>Gammaproteobacteria</taxon>
        <taxon>Cellvibrionales</taxon>
        <taxon>Spongiibacteraceae</taxon>
        <taxon>Sinobacterium</taxon>
    </lineage>
</organism>
<dbReference type="EMBL" id="RKHR01000008">
    <property type="protein sequence ID" value="ROR98013.1"/>
    <property type="molecule type" value="Genomic_DNA"/>
</dbReference>
<keyword evidence="2" id="KW-0472">Membrane</keyword>
<feature type="transmembrane region" description="Helical" evidence="2">
    <location>
        <begin position="41"/>
        <end position="60"/>
    </location>
</feature>
<proteinExistence type="predicted"/>
<reference evidence="3 4" key="1">
    <citation type="submission" date="2018-11" db="EMBL/GenBank/DDBJ databases">
        <title>Genomic Encyclopedia of Type Strains, Phase IV (KMG-IV): sequencing the most valuable type-strain genomes for metagenomic binning, comparative biology and taxonomic classification.</title>
        <authorList>
            <person name="Goeker M."/>
        </authorList>
    </citation>
    <scope>NUCLEOTIDE SEQUENCE [LARGE SCALE GENOMIC DNA]</scope>
    <source>
        <strain evidence="3 4">DSM 100316</strain>
    </source>
</reference>